<feature type="domain" description="Carbohydrate kinase PfkB" evidence="4">
    <location>
        <begin position="27"/>
        <end position="355"/>
    </location>
</feature>
<evidence type="ECO:0000313" key="5">
    <source>
        <dbReference type="EMBL" id="URN94049.1"/>
    </source>
</evidence>
<dbReference type="Pfam" id="PF00294">
    <property type="entry name" value="PfkB"/>
    <property type="match status" value="1"/>
</dbReference>
<dbReference type="GO" id="GO:0016301">
    <property type="term" value="F:kinase activity"/>
    <property type="evidence" value="ECO:0007669"/>
    <property type="project" value="UniProtKB-KW"/>
</dbReference>
<reference evidence="5" key="1">
    <citation type="submission" date="2022-05" db="EMBL/GenBank/DDBJ databases">
        <title>Novel bacterial taxa in a minimal lignocellulolytic consortium and its capacity to transform plastics disclosed by genome-resolved metagenomics.</title>
        <authorList>
            <person name="Rodriguez C.A.D."/>
            <person name="Diaz-Garcia L."/>
            <person name="Herrera K."/>
            <person name="Tarazona N.A."/>
            <person name="Sproer C."/>
            <person name="Overmann J."/>
            <person name="Jimenez D.J."/>
        </authorList>
    </citation>
    <scope>NUCLEOTIDE SEQUENCE</scope>
    <source>
        <strain evidence="5">MAG5</strain>
    </source>
</reference>
<sequence>MSKIPVLYPVIVGGHICLDIIPTIKGEEFEIVPGKLMDIGKAVLATGGAVANTGLALHRLGIPVQLMGKVGEDFIGETIISIFKKIETSLANNMIIAQGEYTSYSIVISPQNMDRMFLHFTGANDTFHSNDIKFETLLQAGLFHFGYPPLMRQMYENNGTEIINLMSKAKEAGNTTSLDLATPDPDTFSGQLDWFEILTNLLPCVDLFFPSLEEILFMVQREKYEEMQLKYGSEHLINHVDAPLLYELSNILLTMGAPIVVIKLGEYGLYMRTTANRARLQQCGRYAYENIEYWYNRELYIPCFKVNVVGTTGAGDCTIAGFIAGFIQKFNPEHVMINAVATGACNVEQSDATSGIIHSNELNSRIAAGWEQSHKKLQLTGYIPSFHNEVIVYLGTRDQYYS</sequence>
<keyword evidence="2" id="KW-0808">Transferase</keyword>
<dbReference type="Gene3D" id="3.40.1190.20">
    <property type="match status" value="1"/>
</dbReference>
<accession>A0A9J6ZDZ9</accession>
<gene>
    <name evidence="5" type="ORF">NAG76_19840</name>
</gene>
<organism evidence="5 6">
    <name type="scientific">Candidatus Pristimantibacillus lignocellulolyticus</name>
    <dbReference type="NCBI Taxonomy" id="2994561"/>
    <lineage>
        <taxon>Bacteria</taxon>
        <taxon>Bacillati</taxon>
        <taxon>Bacillota</taxon>
        <taxon>Bacilli</taxon>
        <taxon>Bacillales</taxon>
        <taxon>Paenibacillaceae</taxon>
        <taxon>Candidatus Pristimantibacillus</taxon>
    </lineage>
</organism>
<dbReference type="EMBL" id="CP097899">
    <property type="protein sequence ID" value="URN94049.1"/>
    <property type="molecule type" value="Genomic_DNA"/>
</dbReference>
<dbReference type="InterPro" id="IPR011611">
    <property type="entry name" value="PfkB_dom"/>
</dbReference>
<evidence type="ECO:0000256" key="2">
    <source>
        <dbReference type="ARBA" id="ARBA00022679"/>
    </source>
</evidence>
<evidence type="ECO:0000256" key="1">
    <source>
        <dbReference type="ARBA" id="ARBA00010688"/>
    </source>
</evidence>
<dbReference type="KEGG" id="plig:NAG76_19840"/>
<dbReference type="InterPro" id="IPR029056">
    <property type="entry name" value="Ribokinase-like"/>
</dbReference>
<dbReference type="AlphaFoldDB" id="A0A9J6ZDZ9"/>
<keyword evidence="3 5" id="KW-0418">Kinase</keyword>
<evidence type="ECO:0000259" key="4">
    <source>
        <dbReference type="Pfam" id="PF00294"/>
    </source>
</evidence>
<dbReference type="SUPFAM" id="SSF53613">
    <property type="entry name" value="Ribokinase-like"/>
    <property type="match status" value="1"/>
</dbReference>
<protein>
    <submittedName>
        <fullName evidence="5">Carbohydrate kinase family protein</fullName>
    </submittedName>
</protein>
<comment type="similarity">
    <text evidence="1">Belongs to the carbohydrate kinase PfkB family.</text>
</comment>
<name>A0A9J6ZDZ9_9BACL</name>
<dbReference type="InterPro" id="IPR050306">
    <property type="entry name" value="PfkB_Carbo_kinase"/>
</dbReference>
<proteinExistence type="inferred from homology"/>
<evidence type="ECO:0000313" key="6">
    <source>
        <dbReference type="Proteomes" id="UP001056756"/>
    </source>
</evidence>
<dbReference type="PANTHER" id="PTHR43085:SF57">
    <property type="entry name" value="CARBOHYDRATE KINASE PFKB DOMAIN-CONTAINING PROTEIN"/>
    <property type="match status" value="1"/>
</dbReference>
<evidence type="ECO:0000256" key="3">
    <source>
        <dbReference type="ARBA" id="ARBA00022777"/>
    </source>
</evidence>
<dbReference type="PANTHER" id="PTHR43085">
    <property type="entry name" value="HEXOKINASE FAMILY MEMBER"/>
    <property type="match status" value="1"/>
</dbReference>
<dbReference type="Proteomes" id="UP001056756">
    <property type="component" value="Chromosome"/>
</dbReference>